<evidence type="ECO:0000313" key="1">
    <source>
        <dbReference type="EMBL" id="SLM30372.1"/>
    </source>
</evidence>
<dbReference type="AlphaFoldDB" id="A0A1W1HD93"/>
<proteinExistence type="predicted"/>
<dbReference type="Proteomes" id="UP000191931">
    <property type="component" value="Unassembled WGS sequence"/>
</dbReference>
<evidence type="ECO:0000313" key="2">
    <source>
        <dbReference type="Proteomes" id="UP000191931"/>
    </source>
</evidence>
<name>A0A1W1HD93_9BACT</name>
<organism evidence="1 2">
    <name type="scientific">Desulfamplus magnetovallimortis</name>
    <dbReference type="NCBI Taxonomy" id="1246637"/>
    <lineage>
        <taxon>Bacteria</taxon>
        <taxon>Pseudomonadati</taxon>
        <taxon>Thermodesulfobacteriota</taxon>
        <taxon>Desulfobacteria</taxon>
        <taxon>Desulfobacterales</taxon>
        <taxon>Desulfobacteraceae</taxon>
        <taxon>Desulfamplus</taxon>
    </lineage>
</organism>
<gene>
    <name evidence="1" type="ORF">MTBBW1_2200026</name>
</gene>
<dbReference type="OrthoDB" id="5771029at2"/>
<dbReference type="RefSeq" id="WP_080808231.1">
    <property type="nucleotide sequence ID" value="NZ_LT828560.1"/>
</dbReference>
<keyword evidence="2" id="KW-1185">Reference proteome</keyword>
<dbReference type="STRING" id="1246637.MTBBW1_2200026"/>
<dbReference type="EMBL" id="FWEV01000136">
    <property type="protein sequence ID" value="SLM30372.1"/>
    <property type="molecule type" value="Genomic_DNA"/>
</dbReference>
<protein>
    <submittedName>
        <fullName evidence="1">Genome sequencing data, contig C317 (Modular protein)</fullName>
    </submittedName>
</protein>
<reference evidence="1 2" key="1">
    <citation type="submission" date="2017-03" db="EMBL/GenBank/DDBJ databases">
        <authorList>
            <person name="Afonso C.L."/>
            <person name="Miller P.J."/>
            <person name="Scott M.A."/>
            <person name="Spackman E."/>
            <person name="Goraichik I."/>
            <person name="Dimitrov K.M."/>
            <person name="Suarez D.L."/>
            <person name="Swayne D.E."/>
        </authorList>
    </citation>
    <scope>NUCLEOTIDE SEQUENCE [LARGE SCALE GENOMIC DNA]</scope>
    <source>
        <strain evidence="1">PRJEB14757</strain>
    </source>
</reference>
<sequence>MNNEHIEGFELISEISVIETIAVNLSIRERDRLKSQFGNFRWKKLKGVAHVRFPNGKIYKAEIHWYEAHGVGRRKMKIKHVLE</sequence>
<accession>A0A1W1HD93</accession>